<organism evidence="3">
    <name type="scientific">Schistosoma curassoni</name>
    <dbReference type="NCBI Taxonomy" id="6186"/>
    <lineage>
        <taxon>Eukaryota</taxon>
        <taxon>Metazoa</taxon>
        <taxon>Spiralia</taxon>
        <taxon>Lophotrochozoa</taxon>
        <taxon>Platyhelminthes</taxon>
        <taxon>Trematoda</taxon>
        <taxon>Digenea</taxon>
        <taxon>Strigeidida</taxon>
        <taxon>Schistosomatoidea</taxon>
        <taxon>Schistosomatidae</taxon>
        <taxon>Schistosoma</taxon>
    </lineage>
</organism>
<sequence>MEELHYALLHGLEIWKLSNVYSMPVLMLISQILKNVLL</sequence>
<dbReference type="EMBL" id="UZAK01047116">
    <property type="protein sequence ID" value="VDP76195.1"/>
    <property type="molecule type" value="Genomic_DNA"/>
</dbReference>
<gene>
    <name evidence="1" type="ORF">SCUD_LOCUS21681</name>
</gene>
<evidence type="ECO:0000313" key="2">
    <source>
        <dbReference type="Proteomes" id="UP000279833"/>
    </source>
</evidence>
<reference evidence="3" key="1">
    <citation type="submission" date="2016-06" db="UniProtKB">
        <authorList>
            <consortium name="WormBaseParasite"/>
        </authorList>
    </citation>
    <scope>IDENTIFICATION</scope>
</reference>
<dbReference type="WBParaSite" id="SCUD_0002168401-mRNA-1">
    <property type="protein sequence ID" value="SCUD_0002168401-mRNA-1"/>
    <property type="gene ID" value="SCUD_0002168401"/>
</dbReference>
<protein>
    <submittedName>
        <fullName evidence="1 3">Uncharacterized protein</fullName>
    </submittedName>
</protein>
<proteinExistence type="predicted"/>
<dbReference type="Proteomes" id="UP000279833">
    <property type="component" value="Unassembled WGS sequence"/>
</dbReference>
<dbReference type="AlphaFoldDB" id="A0A183L2X5"/>
<name>A0A183L2X5_9TREM</name>
<reference evidence="1 2" key="2">
    <citation type="submission" date="2018-11" db="EMBL/GenBank/DDBJ databases">
        <authorList>
            <consortium name="Pathogen Informatics"/>
        </authorList>
    </citation>
    <scope>NUCLEOTIDE SEQUENCE [LARGE SCALE GENOMIC DNA]</scope>
    <source>
        <strain evidence="1">Dakar</strain>
        <strain evidence="2">Dakar, Senegal</strain>
    </source>
</reference>
<evidence type="ECO:0000313" key="1">
    <source>
        <dbReference type="EMBL" id="VDP76195.1"/>
    </source>
</evidence>
<evidence type="ECO:0000313" key="3">
    <source>
        <dbReference type="WBParaSite" id="SCUD_0002168401-mRNA-1"/>
    </source>
</evidence>
<keyword evidence="2" id="KW-1185">Reference proteome</keyword>
<accession>A0A183L2X5</accession>